<gene>
    <name evidence="3" type="primary">pyrB_2</name>
    <name evidence="3" type="ORF">ENSA5_37670</name>
</gene>
<comment type="caution">
    <text evidence="3">The sequence shown here is derived from an EMBL/GenBank/DDBJ whole genome shotgun (WGS) entry which is preliminary data.</text>
</comment>
<dbReference type="Pfam" id="PF02729">
    <property type="entry name" value="OTCace_N"/>
    <property type="match status" value="1"/>
</dbReference>
<dbReference type="GO" id="GO:0005829">
    <property type="term" value="C:cytosol"/>
    <property type="evidence" value="ECO:0007669"/>
    <property type="project" value="TreeGrafter"/>
</dbReference>
<dbReference type="PANTHER" id="PTHR45753:SF6">
    <property type="entry name" value="ASPARTATE CARBAMOYLTRANSFERASE"/>
    <property type="match status" value="1"/>
</dbReference>
<keyword evidence="4" id="KW-1185">Reference proteome</keyword>
<dbReference type="SUPFAM" id="SSF53671">
    <property type="entry name" value="Aspartate/ornithine carbamoyltransferase"/>
    <property type="match status" value="1"/>
</dbReference>
<keyword evidence="1 3" id="KW-0808">Transferase</keyword>
<feature type="domain" description="Aspartate/ornithine carbamoyltransferase carbamoyl-P binding" evidence="2">
    <location>
        <begin position="44"/>
        <end position="180"/>
    </location>
</feature>
<evidence type="ECO:0000313" key="4">
    <source>
        <dbReference type="Proteomes" id="UP000237968"/>
    </source>
</evidence>
<name>A0A2S9XRZ3_9BACT</name>
<dbReference type="EMBL" id="PVNK01000167">
    <property type="protein sequence ID" value="PRP95634.1"/>
    <property type="molecule type" value="Genomic_DNA"/>
</dbReference>
<evidence type="ECO:0000256" key="1">
    <source>
        <dbReference type="ARBA" id="ARBA00022679"/>
    </source>
</evidence>
<dbReference type="InterPro" id="IPR036901">
    <property type="entry name" value="Asp/Orn_carbamoylTrfase_sf"/>
</dbReference>
<organism evidence="3 4">
    <name type="scientific">Enhygromyxa salina</name>
    <dbReference type="NCBI Taxonomy" id="215803"/>
    <lineage>
        <taxon>Bacteria</taxon>
        <taxon>Pseudomonadati</taxon>
        <taxon>Myxococcota</taxon>
        <taxon>Polyangia</taxon>
        <taxon>Nannocystales</taxon>
        <taxon>Nannocystaceae</taxon>
        <taxon>Enhygromyxa</taxon>
    </lineage>
</organism>
<proteinExistence type="predicted"/>
<evidence type="ECO:0000259" key="2">
    <source>
        <dbReference type="Pfam" id="PF02729"/>
    </source>
</evidence>
<dbReference type="AlphaFoldDB" id="A0A2S9XRZ3"/>
<dbReference type="PRINTS" id="PR00100">
    <property type="entry name" value="AOTCASE"/>
</dbReference>
<dbReference type="Gene3D" id="3.40.50.1370">
    <property type="entry name" value="Aspartate/ornithine carbamoyltransferase"/>
    <property type="match status" value="2"/>
</dbReference>
<reference evidence="3 4" key="1">
    <citation type="submission" date="2018-03" db="EMBL/GenBank/DDBJ databases">
        <title>Draft Genome Sequences of the Obligatory Marine Myxobacteria Enhygromyxa salina SWB005.</title>
        <authorList>
            <person name="Poehlein A."/>
            <person name="Moghaddam J.A."/>
            <person name="Harms H."/>
            <person name="Alanjari M."/>
            <person name="Koenig G.M."/>
            <person name="Daniel R."/>
            <person name="Schaeberle T.F."/>
        </authorList>
    </citation>
    <scope>NUCLEOTIDE SEQUENCE [LARGE SCALE GENOMIC DNA]</scope>
    <source>
        <strain evidence="3 4">SWB005</strain>
    </source>
</reference>
<accession>A0A2S9XRZ3</accession>
<dbReference type="EC" id="2.1.3.2" evidence="3"/>
<dbReference type="PANTHER" id="PTHR45753">
    <property type="entry name" value="ORNITHINE CARBAMOYLTRANSFERASE, MITOCHONDRIAL"/>
    <property type="match status" value="1"/>
</dbReference>
<dbReference type="PROSITE" id="PS00097">
    <property type="entry name" value="CARBAMOYLTRANSFERASE"/>
    <property type="match status" value="1"/>
</dbReference>
<dbReference type="InterPro" id="IPR006132">
    <property type="entry name" value="Asp/Orn_carbamoyltranf_P-bd"/>
</dbReference>
<sequence length="361" mass="39376">MVNTLPPSGLRLNSKGLILDPRQLLSASDKQIDFARLETLAGQSLVQIRDLDHETIVQVCKFAALLELTQIARHRPLAGKLIITAFFEASTRTRLSFESAAARLDARVLSVPDGKVTGVAKGESLADIGEMFNSYGDIVIMRHPRVSAIEEIRSNLILPLLNAGNGTDEHPTQALLDWYCLFKWRPELMSGALAPDRRLHLGVIGTPANMRAVRSFLLLALMQPHAVAKISLLSEDARPLDASLEAAVAASEVPLELVDANLDEVLPEFDAVYMNSIALLGGSYQELDQRYALRADSPFRKDAVVLHPLARKAELDVSLDDTAHNLYFAQAAGAVYLRQALLISMLGAIDRVPAGVQYLAS</sequence>
<evidence type="ECO:0000313" key="3">
    <source>
        <dbReference type="EMBL" id="PRP95634.1"/>
    </source>
</evidence>
<dbReference type="Proteomes" id="UP000237968">
    <property type="component" value="Unassembled WGS sequence"/>
</dbReference>
<protein>
    <submittedName>
        <fullName evidence="3">Aspartate carbamoyltransferase</fullName>
        <ecNumber evidence="3">2.1.3.2</ecNumber>
    </submittedName>
</protein>
<dbReference type="PRINTS" id="PR00101">
    <property type="entry name" value="ATCASE"/>
</dbReference>
<dbReference type="GO" id="GO:0004070">
    <property type="term" value="F:aspartate carbamoyltransferase activity"/>
    <property type="evidence" value="ECO:0007669"/>
    <property type="project" value="UniProtKB-EC"/>
</dbReference>
<dbReference type="RefSeq" id="WP_106393096.1">
    <property type="nucleotide sequence ID" value="NZ_PVNK01000167.1"/>
</dbReference>
<dbReference type="InterPro" id="IPR006130">
    <property type="entry name" value="Asp/Orn_carbamoylTrfase"/>
</dbReference>
<dbReference type="OrthoDB" id="9774690at2"/>
<dbReference type="GO" id="GO:0016597">
    <property type="term" value="F:amino acid binding"/>
    <property type="evidence" value="ECO:0007669"/>
    <property type="project" value="InterPro"/>
</dbReference>
<dbReference type="GO" id="GO:0006520">
    <property type="term" value="P:amino acid metabolic process"/>
    <property type="evidence" value="ECO:0007669"/>
    <property type="project" value="InterPro"/>
</dbReference>